<proteinExistence type="predicted"/>
<dbReference type="EMBL" id="GG657456">
    <property type="protein sequence ID" value="OAT08978.1"/>
    <property type="molecule type" value="Genomic_DNA"/>
</dbReference>
<reference evidence="2" key="1">
    <citation type="journal article" date="2015" name="PLoS Genet.">
        <title>The dynamic genome and transcriptome of the human fungal pathogen Blastomyces and close relative Emmonsia.</title>
        <authorList>
            <person name="Munoz J.F."/>
            <person name="Gauthier G.M."/>
            <person name="Desjardins C.A."/>
            <person name="Gallo J.E."/>
            <person name="Holder J."/>
            <person name="Sullivan T.D."/>
            <person name="Marty A.J."/>
            <person name="Carmen J.C."/>
            <person name="Chen Z."/>
            <person name="Ding L."/>
            <person name="Gujja S."/>
            <person name="Magrini V."/>
            <person name="Misas E."/>
            <person name="Mitreva M."/>
            <person name="Priest M."/>
            <person name="Saif S."/>
            <person name="Whiston E.A."/>
            <person name="Young S."/>
            <person name="Zeng Q."/>
            <person name="Goldman W.E."/>
            <person name="Mardis E.R."/>
            <person name="Taylor J.W."/>
            <person name="McEwen J.G."/>
            <person name="Clay O.K."/>
            <person name="Klein B.S."/>
            <person name="Cuomo C.A."/>
        </authorList>
    </citation>
    <scope>NUCLEOTIDE SEQUENCE [LARGE SCALE GENOMIC DNA]</scope>
    <source>
        <strain evidence="2">SLH14081</strain>
    </source>
</reference>
<keyword evidence="2" id="KW-1185">Reference proteome</keyword>
<gene>
    <name evidence="1" type="ORF">BDBG_04564</name>
</gene>
<dbReference type="Proteomes" id="UP000002038">
    <property type="component" value="Unassembled WGS sequence"/>
</dbReference>
<dbReference type="KEGG" id="bgh:BDBG_04564"/>
<protein>
    <submittedName>
        <fullName evidence="1">Uncharacterized protein</fullName>
    </submittedName>
</protein>
<dbReference type="VEuPathDB" id="FungiDB:BDBG_04564"/>
<dbReference type="AlphaFoldDB" id="A0A179UP29"/>
<dbReference type="GeneID" id="42528105"/>
<organism evidence="1 2">
    <name type="scientific">Blastomyces gilchristii (strain SLH14081)</name>
    <name type="common">Blastomyces dermatitidis</name>
    <dbReference type="NCBI Taxonomy" id="559298"/>
    <lineage>
        <taxon>Eukaryota</taxon>
        <taxon>Fungi</taxon>
        <taxon>Dikarya</taxon>
        <taxon>Ascomycota</taxon>
        <taxon>Pezizomycotina</taxon>
        <taxon>Eurotiomycetes</taxon>
        <taxon>Eurotiomycetidae</taxon>
        <taxon>Onygenales</taxon>
        <taxon>Ajellomycetaceae</taxon>
        <taxon>Blastomyces</taxon>
    </lineage>
</organism>
<dbReference type="RefSeq" id="XP_031578579.1">
    <property type="nucleotide sequence ID" value="XM_031721728.1"/>
</dbReference>
<accession>A0A179UP29</accession>
<sequence length="102" mass="11533">MAPPNEQSLFQDIQAELQAKRQRFTQLEQEETQVLAYMNDLEAQAHAMQLLNTSAREAQNARFMQNTGMTVGQQIHNQRAKLNGIRANLAAVRDAIELLSHS</sequence>
<name>A0A179UP29_BLAGS</name>
<evidence type="ECO:0000313" key="2">
    <source>
        <dbReference type="Proteomes" id="UP000002038"/>
    </source>
</evidence>
<evidence type="ECO:0000313" key="1">
    <source>
        <dbReference type="EMBL" id="OAT08978.1"/>
    </source>
</evidence>
<dbReference type="OrthoDB" id="10523618at2759"/>